<feature type="region of interest" description="Disordered" evidence="1">
    <location>
        <begin position="70"/>
        <end position="93"/>
    </location>
</feature>
<protein>
    <submittedName>
        <fullName evidence="3">SPOR domain-containing protein</fullName>
    </submittedName>
</protein>
<dbReference type="Gene3D" id="3.30.70.1070">
    <property type="entry name" value="Sporulation related repeat"/>
    <property type="match status" value="1"/>
</dbReference>
<dbReference type="KEGG" id="tact:SG35_000800"/>
<proteinExistence type="predicted"/>
<dbReference type="GO" id="GO:0042834">
    <property type="term" value="F:peptidoglycan binding"/>
    <property type="evidence" value="ECO:0007669"/>
    <property type="project" value="InterPro"/>
</dbReference>
<dbReference type="PROSITE" id="PS51724">
    <property type="entry name" value="SPOR"/>
    <property type="match status" value="1"/>
</dbReference>
<name>A0AAF0C1Q6_9GAMM</name>
<feature type="domain" description="SPOR" evidence="2">
    <location>
        <begin position="126"/>
        <end position="214"/>
    </location>
</feature>
<dbReference type="EMBL" id="CP059735">
    <property type="protein sequence ID" value="WDD99261.1"/>
    <property type="molecule type" value="Genomic_DNA"/>
</dbReference>
<reference evidence="3 4" key="1">
    <citation type="journal article" date="2015" name="Genome Announc.">
        <title>Draft Genome Sequences of Marine Isolates of Thalassomonas viridans and Thalassomonas actiniarum.</title>
        <authorList>
            <person name="Olonade I."/>
            <person name="van Zyl L.J."/>
            <person name="Trindade M."/>
        </authorList>
    </citation>
    <scope>NUCLEOTIDE SEQUENCE [LARGE SCALE GENOMIC DNA]</scope>
    <source>
        <strain evidence="3 4">A5K-106</strain>
    </source>
</reference>
<accession>A0AAF0C1Q6</accession>
<dbReference type="Proteomes" id="UP000032568">
    <property type="component" value="Chromosome"/>
</dbReference>
<dbReference type="RefSeq" id="WP_044835291.1">
    <property type="nucleotide sequence ID" value="NZ_CP059735.1"/>
</dbReference>
<dbReference type="Pfam" id="PF05036">
    <property type="entry name" value="SPOR"/>
    <property type="match status" value="1"/>
</dbReference>
<feature type="region of interest" description="Disordered" evidence="1">
    <location>
        <begin position="1"/>
        <end position="31"/>
    </location>
</feature>
<dbReference type="InterPro" id="IPR036680">
    <property type="entry name" value="SPOR-like_sf"/>
</dbReference>
<sequence>MMQDEPELAARGEPATNQPSPEATIPKFEEHLHEWQDIKPGLKRLVAIEGELTELIEQLNEIVQDNENAAQAMAAQQSASQSQPKTAPAPKPAQLPAVTAKADIEPTAVKQTVTQQQKTPAQGVEKKGALYYSLQLYSLSNHKQVRSTWYRLQHKHPALLGKLEAVYEKINVNNNLYYRVKAGKFTASAKADEICSQLKALGTQCIPTEFKGKPLSDLNGS</sequence>
<evidence type="ECO:0000256" key="1">
    <source>
        <dbReference type="SAM" id="MobiDB-lite"/>
    </source>
</evidence>
<evidence type="ECO:0000313" key="4">
    <source>
        <dbReference type="Proteomes" id="UP000032568"/>
    </source>
</evidence>
<dbReference type="SUPFAM" id="SSF110997">
    <property type="entry name" value="Sporulation related repeat"/>
    <property type="match status" value="1"/>
</dbReference>
<evidence type="ECO:0000259" key="2">
    <source>
        <dbReference type="PROSITE" id="PS51724"/>
    </source>
</evidence>
<reference evidence="3 4" key="2">
    <citation type="journal article" date="2022" name="Mar. Drugs">
        <title>Bioassay-Guided Fractionation Leads to the Detection of Cholic Acid Generated by the Rare Thalassomonas sp.</title>
        <authorList>
            <person name="Pheiffer F."/>
            <person name="Schneider Y.K."/>
            <person name="Hansen E.H."/>
            <person name="Andersen J.H."/>
            <person name="Isaksson J."/>
            <person name="Busche T."/>
            <person name="R C."/>
            <person name="Kalinowski J."/>
            <person name="Zyl L.V."/>
            <person name="Trindade M."/>
        </authorList>
    </citation>
    <scope>NUCLEOTIDE SEQUENCE [LARGE SCALE GENOMIC DNA]</scope>
    <source>
        <strain evidence="3 4">A5K-106</strain>
    </source>
</reference>
<dbReference type="InterPro" id="IPR007730">
    <property type="entry name" value="SPOR-like_dom"/>
</dbReference>
<dbReference type="AlphaFoldDB" id="A0AAF0C1Q6"/>
<feature type="compositionally biased region" description="Low complexity" evidence="1">
    <location>
        <begin position="70"/>
        <end position="86"/>
    </location>
</feature>
<keyword evidence="4" id="KW-1185">Reference proteome</keyword>
<organism evidence="3 4">
    <name type="scientific">Thalassomonas actiniarum</name>
    <dbReference type="NCBI Taxonomy" id="485447"/>
    <lineage>
        <taxon>Bacteria</taxon>
        <taxon>Pseudomonadati</taxon>
        <taxon>Pseudomonadota</taxon>
        <taxon>Gammaproteobacteria</taxon>
        <taxon>Alteromonadales</taxon>
        <taxon>Colwelliaceae</taxon>
        <taxon>Thalassomonas</taxon>
    </lineage>
</organism>
<gene>
    <name evidence="3" type="ORF">SG35_000800</name>
</gene>
<evidence type="ECO:0000313" key="3">
    <source>
        <dbReference type="EMBL" id="WDD99261.1"/>
    </source>
</evidence>